<feature type="transmembrane region" description="Helical" evidence="8">
    <location>
        <begin position="57"/>
        <end position="76"/>
    </location>
</feature>
<dbReference type="GO" id="GO:0005886">
    <property type="term" value="C:plasma membrane"/>
    <property type="evidence" value="ECO:0007669"/>
    <property type="project" value="TreeGrafter"/>
</dbReference>
<feature type="transmembrane region" description="Helical" evidence="8">
    <location>
        <begin position="216"/>
        <end position="236"/>
    </location>
</feature>
<comment type="similarity">
    <text evidence="2">Belongs to the SLC13A/DASS transporter (TC 2.A.47) family. NADC subfamily.</text>
</comment>
<evidence type="ECO:0000313" key="10">
    <source>
        <dbReference type="Proteomes" id="UP000199394"/>
    </source>
</evidence>
<dbReference type="Pfam" id="PF00939">
    <property type="entry name" value="Na_sulph_symp"/>
    <property type="match status" value="1"/>
</dbReference>
<evidence type="ECO:0000256" key="8">
    <source>
        <dbReference type="SAM" id="Phobius"/>
    </source>
</evidence>
<feature type="transmembrane region" description="Helical" evidence="8">
    <location>
        <begin position="331"/>
        <end position="349"/>
    </location>
</feature>
<keyword evidence="4 8" id="KW-0812">Transmembrane</keyword>
<organism evidence="9 10">
    <name type="scientific">Eubacterium aggregans</name>
    <dbReference type="NCBI Taxonomy" id="81409"/>
    <lineage>
        <taxon>Bacteria</taxon>
        <taxon>Bacillati</taxon>
        <taxon>Bacillota</taxon>
        <taxon>Clostridia</taxon>
        <taxon>Eubacteriales</taxon>
        <taxon>Eubacteriaceae</taxon>
        <taxon>Eubacterium</taxon>
    </lineage>
</organism>
<dbReference type="Proteomes" id="UP000199394">
    <property type="component" value="Unassembled WGS sequence"/>
</dbReference>
<dbReference type="GO" id="GO:1905039">
    <property type="term" value="P:carboxylic acid transmembrane transport"/>
    <property type="evidence" value="ECO:0007669"/>
    <property type="project" value="UniProtKB-ARBA"/>
</dbReference>
<accession>A0A1H4C118</accession>
<evidence type="ECO:0000256" key="7">
    <source>
        <dbReference type="ARBA" id="ARBA00031174"/>
    </source>
</evidence>
<feature type="transmembrane region" description="Helical" evidence="8">
    <location>
        <begin position="82"/>
        <end position="101"/>
    </location>
</feature>
<keyword evidence="6 8" id="KW-0472">Membrane</keyword>
<dbReference type="PANTHER" id="PTHR10283:SF82">
    <property type="entry name" value="SOLUTE CARRIER FAMILY 13 MEMBER 2"/>
    <property type="match status" value="1"/>
</dbReference>
<feature type="transmembrane region" description="Helical" evidence="8">
    <location>
        <begin position="7"/>
        <end position="24"/>
    </location>
</feature>
<dbReference type="GO" id="GO:0008514">
    <property type="term" value="F:organic anion transmembrane transporter activity"/>
    <property type="evidence" value="ECO:0007669"/>
    <property type="project" value="UniProtKB-ARBA"/>
</dbReference>
<dbReference type="PANTHER" id="PTHR10283">
    <property type="entry name" value="SOLUTE CARRIER FAMILY 13 MEMBER"/>
    <property type="match status" value="1"/>
</dbReference>
<evidence type="ECO:0000256" key="4">
    <source>
        <dbReference type="ARBA" id="ARBA00022692"/>
    </source>
</evidence>
<sequence length="479" mass="52723">MEMWKKYWIYIVALFLFFLVNLFLPAKNGLTQTGVQVLAVLIPTLVLWLFNSTDWPSLLALGGLIMTQCLTPTEVFQQSIGHPIIMTIIVCMALNACLMETGVIHKIAFWFITRSFIRGRPYAFWGMFLASYLILGIFMETLSLTVIYISIATAILSSLGFKKGDSFYTAMMLSILWGNAVATAASPISHALPMILMAQMENTMGIAISYGKWLSIGIPYLIMMYFVAMFILKYVWKPDAKKFLNYDLDAVKGKAKPLDANGKIAGSLFILLIIAWVFPEMGSSLAPALCAYMKAIGTCVPAIVVVSALCLIRVKDRPIARFKEITRNIPIGILIFTGTVTVFGNVINLESTGISRWLNSVLMPLASGMSPFLLIGILLFGVLVFTNFLSNTVAMLLFFNIALSLLGNTGVNLVAFSLLIGVVSCFGVLTPSASVPSPLFFGPGYITVKDTAIYNLVFIFLNLGASLFILWPLFQRIVI</sequence>
<reference evidence="9 10" key="1">
    <citation type="submission" date="2016-10" db="EMBL/GenBank/DDBJ databases">
        <authorList>
            <person name="de Groot N.N."/>
        </authorList>
    </citation>
    <scope>NUCLEOTIDE SEQUENCE [LARGE SCALE GENOMIC DNA]</scope>
    <source>
        <strain evidence="9 10">SR12</strain>
    </source>
</reference>
<keyword evidence="5 8" id="KW-1133">Transmembrane helix</keyword>
<feature type="transmembrane region" description="Helical" evidence="8">
    <location>
        <begin position="452"/>
        <end position="474"/>
    </location>
</feature>
<dbReference type="AlphaFoldDB" id="A0A1H4C118"/>
<comment type="subcellular location">
    <subcellularLocation>
        <location evidence="1">Membrane</location>
        <topology evidence="1">Multi-pass membrane protein</topology>
    </subcellularLocation>
</comment>
<keyword evidence="10" id="KW-1185">Reference proteome</keyword>
<evidence type="ECO:0000256" key="5">
    <source>
        <dbReference type="ARBA" id="ARBA00022989"/>
    </source>
</evidence>
<proteinExistence type="inferred from homology"/>
<dbReference type="EMBL" id="FNRK01000013">
    <property type="protein sequence ID" value="SEA54024.1"/>
    <property type="molecule type" value="Genomic_DNA"/>
</dbReference>
<protein>
    <recommendedName>
        <fullName evidence="3">Sodium-dependent dicarboxylate transporter SdcS</fullName>
    </recommendedName>
    <alternativeName>
        <fullName evidence="7">Na(+)/dicarboxylate symporter</fullName>
    </alternativeName>
</protein>
<evidence type="ECO:0000256" key="2">
    <source>
        <dbReference type="ARBA" id="ARBA00006772"/>
    </source>
</evidence>
<evidence type="ECO:0000313" key="9">
    <source>
        <dbReference type="EMBL" id="SEA54024.1"/>
    </source>
</evidence>
<name>A0A1H4C118_9FIRM</name>
<feature type="transmembrane region" description="Helical" evidence="8">
    <location>
        <begin position="122"/>
        <end position="139"/>
    </location>
</feature>
<feature type="transmembrane region" description="Helical" evidence="8">
    <location>
        <begin position="260"/>
        <end position="279"/>
    </location>
</feature>
<evidence type="ECO:0000256" key="6">
    <source>
        <dbReference type="ARBA" id="ARBA00023136"/>
    </source>
</evidence>
<dbReference type="InterPro" id="IPR001898">
    <property type="entry name" value="SLC13A/DASS"/>
</dbReference>
<dbReference type="OrthoDB" id="5445144at2"/>
<feature type="transmembrane region" description="Helical" evidence="8">
    <location>
        <begin position="411"/>
        <end position="432"/>
    </location>
</feature>
<feature type="transmembrane region" description="Helical" evidence="8">
    <location>
        <begin position="291"/>
        <end position="311"/>
    </location>
</feature>
<dbReference type="STRING" id="81409.SAMN04515656_11331"/>
<evidence type="ECO:0000256" key="1">
    <source>
        <dbReference type="ARBA" id="ARBA00004141"/>
    </source>
</evidence>
<gene>
    <name evidence="9" type="ORF">SAMN04515656_11331</name>
</gene>
<feature type="transmembrane region" description="Helical" evidence="8">
    <location>
        <begin position="145"/>
        <end position="161"/>
    </location>
</feature>
<feature type="transmembrane region" description="Helical" evidence="8">
    <location>
        <begin position="369"/>
        <end position="399"/>
    </location>
</feature>
<evidence type="ECO:0000256" key="3">
    <source>
        <dbReference type="ARBA" id="ARBA00020150"/>
    </source>
</evidence>
<feature type="transmembrane region" description="Helical" evidence="8">
    <location>
        <begin position="173"/>
        <end position="196"/>
    </location>
</feature>
<feature type="transmembrane region" description="Helical" evidence="8">
    <location>
        <begin position="30"/>
        <end position="50"/>
    </location>
</feature>